<gene>
    <name evidence="10 13" type="primary">ispE</name>
    <name evidence="13" type="ORF">KEF85_13275</name>
</gene>
<feature type="active site" evidence="10">
    <location>
        <position position="149"/>
    </location>
</feature>
<dbReference type="KEGG" id="mpad:KEF85_13275"/>
<dbReference type="InterPro" id="IPR014721">
    <property type="entry name" value="Ribsml_uS5_D2-typ_fold_subgr"/>
</dbReference>
<sequence>MESNVTENPAAIAGWREKWPAPAKLNLMLKITGRRADGYHLLQTVFQIIDLCDWLTFHPLSEDKVCLQEQIPGVAETDELTVRAAKLLKQHTGYAGGVRIELEKNLPMGGGLGGGSSDAATTLVVLNRLWDLRLSQQQLMQLGLQLGADVPIFVFGHSAWGEGVGEELQAITLPEYWLLIIKPDCHVNTRQIFLAEGLTRNSASIKMIDFIAGDYSNDCTAIVTSMYPEVKNAIRALSEFGEARLTGTGACVFAVFVDENAARAAYAALQSEWVVYLARGQNQSPLYKKLDRE</sequence>
<evidence type="ECO:0000256" key="1">
    <source>
        <dbReference type="ARBA" id="ARBA00009684"/>
    </source>
</evidence>
<comment type="catalytic activity">
    <reaction evidence="10">
        <text>4-CDP-2-C-methyl-D-erythritol + ATP = 4-CDP-2-C-methyl-D-erythritol 2-phosphate + ADP + H(+)</text>
        <dbReference type="Rhea" id="RHEA:18437"/>
        <dbReference type="ChEBI" id="CHEBI:15378"/>
        <dbReference type="ChEBI" id="CHEBI:30616"/>
        <dbReference type="ChEBI" id="CHEBI:57823"/>
        <dbReference type="ChEBI" id="CHEBI:57919"/>
        <dbReference type="ChEBI" id="CHEBI:456216"/>
        <dbReference type="EC" id="2.7.1.148"/>
    </reaction>
</comment>
<dbReference type="Gene3D" id="3.30.70.890">
    <property type="entry name" value="GHMP kinase, C-terminal domain"/>
    <property type="match status" value="1"/>
</dbReference>
<evidence type="ECO:0000256" key="4">
    <source>
        <dbReference type="ARBA" id="ARBA00022679"/>
    </source>
</evidence>
<keyword evidence="4 10" id="KW-0808">Transferase</keyword>
<dbReference type="PIRSF" id="PIRSF010376">
    <property type="entry name" value="IspE"/>
    <property type="match status" value="1"/>
</dbReference>
<evidence type="ECO:0000256" key="3">
    <source>
        <dbReference type="ARBA" id="ARBA00017473"/>
    </source>
</evidence>
<dbReference type="PANTHER" id="PTHR43527:SF2">
    <property type="entry name" value="4-DIPHOSPHOCYTIDYL-2-C-METHYL-D-ERYTHRITOL KINASE, CHLOROPLASTIC"/>
    <property type="match status" value="1"/>
</dbReference>
<evidence type="ECO:0000256" key="5">
    <source>
        <dbReference type="ARBA" id="ARBA00022741"/>
    </source>
</evidence>
<dbReference type="EC" id="2.7.1.148" evidence="2 10"/>
<dbReference type="HAMAP" id="MF_00061">
    <property type="entry name" value="IspE"/>
    <property type="match status" value="1"/>
</dbReference>
<dbReference type="InterPro" id="IPR006204">
    <property type="entry name" value="GHMP_kinase_N_dom"/>
</dbReference>
<comment type="similarity">
    <text evidence="1 10">Belongs to the GHMP kinase family. IspE subfamily.</text>
</comment>
<comment type="function">
    <text evidence="10">Catalyzes the phosphorylation of the position 2 hydroxy group of 4-diphosphocytidyl-2C-methyl-D-erythritol.</text>
</comment>
<evidence type="ECO:0000259" key="12">
    <source>
        <dbReference type="Pfam" id="PF08544"/>
    </source>
</evidence>
<dbReference type="SUPFAM" id="SSF54211">
    <property type="entry name" value="Ribosomal protein S5 domain 2-like"/>
    <property type="match status" value="1"/>
</dbReference>
<dbReference type="GO" id="GO:0005524">
    <property type="term" value="F:ATP binding"/>
    <property type="evidence" value="ECO:0007669"/>
    <property type="project" value="UniProtKB-UniRule"/>
</dbReference>
<comment type="pathway">
    <text evidence="10">Isoprenoid biosynthesis; isopentenyl diphosphate biosynthesis via DXP pathway; isopentenyl diphosphate from 1-deoxy-D-xylulose 5-phosphate: step 3/6.</text>
</comment>
<dbReference type="GO" id="GO:0019288">
    <property type="term" value="P:isopentenyl diphosphate biosynthetic process, methylerythritol 4-phosphate pathway"/>
    <property type="evidence" value="ECO:0007669"/>
    <property type="project" value="UniProtKB-UniRule"/>
</dbReference>
<feature type="active site" evidence="10">
    <location>
        <position position="24"/>
    </location>
</feature>
<dbReference type="GO" id="GO:0050515">
    <property type="term" value="F:4-(cytidine 5'-diphospho)-2-C-methyl-D-erythritol kinase activity"/>
    <property type="evidence" value="ECO:0007669"/>
    <property type="project" value="UniProtKB-UniRule"/>
</dbReference>
<dbReference type="EMBL" id="CP073754">
    <property type="protein sequence ID" value="QWF70301.1"/>
    <property type="molecule type" value="Genomic_DNA"/>
</dbReference>
<dbReference type="Pfam" id="PF00288">
    <property type="entry name" value="GHMP_kinases_N"/>
    <property type="match status" value="1"/>
</dbReference>
<evidence type="ECO:0000256" key="6">
    <source>
        <dbReference type="ARBA" id="ARBA00022777"/>
    </source>
</evidence>
<organism evidence="13 14">
    <name type="scientific">Methylomonas paludis</name>
    <dbReference type="NCBI Taxonomy" id="1173101"/>
    <lineage>
        <taxon>Bacteria</taxon>
        <taxon>Pseudomonadati</taxon>
        <taxon>Pseudomonadota</taxon>
        <taxon>Gammaproteobacteria</taxon>
        <taxon>Methylococcales</taxon>
        <taxon>Methylococcaceae</taxon>
        <taxon>Methylomonas</taxon>
    </lineage>
</organism>
<keyword evidence="7 10" id="KW-0067">ATP-binding</keyword>
<evidence type="ECO:0000256" key="7">
    <source>
        <dbReference type="ARBA" id="ARBA00022840"/>
    </source>
</evidence>
<evidence type="ECO:0000313" key="14">
    <source>
        <dbReference type="Proteomes" id="UP000676649"/>
    </source>
</evidence>
<evidence type="ECO:0000256" key="2">
    <source>
        <dbReference type="ARBA" id="ARBA00012052"/>
    </source>
</evidence>
<dbReference type="Gene3D" id="3.30.230.10">
    <property type="match status" value="1"/>
</dbReference>
<dbReference type="AlphaFoldDB" id="A0A975MMX9"/>
<accession>A0A975MMX9</accession>
<reference evidence="13" key="1">
    <citation type="submission" date="2021-04" db="EMBL/GenBank/DDBJ databases">
        <title>Draft genome sequence data of methanotrophic Methylovulum sp. strain S1L and Methylomonas sp. strain S2AM isolated from boreal lake water columns.</title>
        <authorList>
            <person name="Rissanen A.J."/>
            <person name="Mangayil R."/>
            <person name="Svenning M.M."/>
            <person name="Khanongnuch R."/>
        </authorList>
    </citation>
    <scope>NUCLEOTIDE SEQUENCE</scope>
    <source>
        <strain evidence="13">S2AM</strain>
    </source>
</reference>
<dbReference type="SUPFAM" id="SSF55060">
    <property type="entry name" value="GHMP Kinase, C-terminal domain"/>
    <property type="match status" value="1"/>
</dbReference>
<dbReference type="NCBIfam" id="TIGR00154">
    <property type="entry name" value="ispE"/>
    <property type="match status" value="1"/>
</dbReference>
<keyword evidence="5 10" id="KW-0547">Nucleotide-binding</keyword>
<dbReference type="Proteomes" id="UP000676649">
    <property type="component" value="Chromosome"/>
</dbReference>
<evidence type="ECO:0000256" key="9">
    <source>
        <dbReference type="ARBA" id="ARBA00032554"/>
    </source>
</evidence>
<protein>
    <recommendedName>
        <fullName evidence="3 10">4-diphosphocytidyl-2-C-methyl-D-erythritol kinase</fullName>
        <shortName evidence="10">CMK</shortName>
        <ecNumber evidence="2 10">2.7.1.148</ecNumber>
    </recommendedName>
    <alternativeName>
        <fullName evidence="9 10">4-(cytidine-5'-diphospho)-2-C-methyl-D-erythritol kinase</fullName>
    </alternativeName>
</protein>
<dbReference type="Pfam" id="PF08544">
    <property type="entry name" value="GHMP_kinases_C"/>
    <property type="match status" value="1"/>
</dbReference>
<feature type="domain" description="GHMP kinase C-terminal" evidence="12">
    <location>
        <begin position="219"/>
        <end position="273"/>
    </location>
</feature>
<dbReference type="GO" id="GO:0016114">
    <property type="term" value="P:terpenoid biosynthetic process"/>
    <property type="evidence" value="ECO:0007669"/>
    <property type="project" value="UniProtKB-UniRule"/>
</dbReference>
<dbReference type="InterPro" id="IPR004424">
    <property type="entry name" value="IspE"/>
</dbReference>
<dbReference type="InterPro" id="IPR036554">
    <property type="entry name" value="GHMP_kinase_C_sf"/>
</dbReference>
<name>A0A975MMX9_9GAMM</name>
<feature type="domain" description="GHMP kinase N-terminal" evidence="11">
    <location>
        <begin position="80"/>
        <end position="156"/>
    </location>
</feature>
<evidence type="ECO:0000259" key="11">
    <source>
        <dbReference type="Pfam" id="PF00288"/>
    </source>
</evidence>
<evidence type="ECO:0000256" key="8">
    <source>
        <dbReference type="ARBA" id="ARBA00023229"/>
    </source>
</evidence>
<keyword evidence="14" id="KW-1185">Reference proteome</keyword>
<keyword evidence="8 10" id="KW-0414">Isoprene biosynthesis</keyword>
<feature type="binding site" evidence="10">
    <location>
        <begin position="107"/>
        <end position="117"/>
    </location>
    <ligand>
        <name>ATP</name>
        <dbReference type="ChEBI" id="CHEBI:30616"/>
    </ligand>
</feature>
<evidence type="ECO:0000313" key="13">
    <source>
        <dbReference type="EMBL" id="QWF70301.1"/>
    </source>
</evidence>
<keyword evidence="6 10" id="KW-0418">Kinase</keyword>
<dbReference type="InterPro" id="IPR020568">
    <property type="entry name" value="Ribosomal_Su5_D2-typ_SF"/>
</dbReference>
<dbReference type="PANTHER" id="PTHR43527">
    <property type="entry name" value="4-DIPHOSPHOCYTIDYL-2-C-METHYL-D-ERYTHRITOL KINASE, CHLOROPLASTIC"/>
    <property type="match status" value="1"/>
</dbReference>
<dbReference type="InterPro" id="IPR013750">
    <property type="entry name" value="GHMP_kinase_C_dom"/>
</dbReference>
<evidence type="ECO:0000256" key="10">
    <source>
        <dbReference type="HAMAP-Rule" id="MF_00061"/>
    </source>
</evidence>
<proteinExistence type="inferred from homology"/>